<feature type="compositionally biased region" description="Basic and acidic residues" evidence="1">
    <location>
        <begin position="17"/>
        <end position="28"/>
    </location>
</feature>
<protein>
    <submittedName>
        <fullName evidence="2">Uncharacterized protein</fullName>
    </submittedName>
</protein>
<gene>
    <name evidence="2" type="ORF">E2C01_043297</name>
</gene>
<evidence type="ECO:0000313" key="2">
    <source>
        <dbReference type="EMBL" id="MPC49495.1"/>
    </source>
</evidence>
<sequence length="155" mass="17534">MIAKITRPLDTGVARTAAEDASLHRECESSGDEVAGSGWQARGRRRSIIRQQSYDEEDGDGETFANNAANSLSLWGGGEPPVRRHSTQDPSRRDDSLEGRRTRDSLDVPSHGRVHRHHSWDYDVTRDTLPIDRCREEFIKSEIHVNNDELEKSLN</sequence>
<comment type="caution">
    <text evidence="2">The sequence shown here is derived from an EMBL/GenBank/DDBJ whole genome shotgun (WGS) entry which is preliminary data.</text>
</comment>
<name>A0A5B7FVX9_PORTR</name>
<dbReference type="OrthoDB" id="6368590at2759"/>
<accession>A0A5B7FVX9</accession>
<dbReference type="AlphaFoldDB" id="A0A5B7FVX9"/>
<reference evidence="2 3" key="1">
    <citation type="submission" date="2019-05" db="EMBL/GenBank/DDBJ databases">
        <title>Another draft genome of Portunus trituberculatus and its Hox gene families provides insights of decapod evolution.</title>
        <authorList>
            <person name="Jeong J.-H."/>
            <person name="Song I."/>
            <person name="Kim S."/>
            <person name="Choi T."/>
            <person name="Kim D."/>
            <person name="Ryu S."/>
            <person name="Kim W."/>
        </authorList>
    </citation>
    <scope>NUCLEOTIDE SEQUENCE [LARGE SCALE GENOMIC DNA]</scope>
    <source>
        <tissue evidence="2">Muscle</tissue>
    </source>
</reference>
<evidence type="ECO:0000256" key="1">
    <source>
        <dbReference type="SAM" id="MobiDB-lite"/>
    </source>
</evidence>
<dbReference type="EMBL" id="VSRR010008909">
    <property type="protein sequence ID" value="MPC49495.1"/>
    <property type="molecule type" value="Genomic_DNA"/>
</dbReference>
<feature type="compositionally biased region" description="Basic and acidic residues" evidence="1">
    <location>
        <begin position="86"/>
        <end position="106"/>
    </location>
</feature>
<evidence type="ECO:0000313" key="3">
    <source>
        <dbReference type="Proteomes" id="UP000324222"/>
    </source>
</evidence>
<keyword evidence="3" id="KW-1185">Reference proteome</keyword>
<feature type="region of interest" description="Disordered" evidence="1">
    <location>
        <begin position="1"/>
        <end position="114"/>
    </location>
</feature>
<feature type="compositionally biased region" description="Polar residues" evidence="1">
    <location>
        <begin position="64"/>
        <end position="73"/>
    </location>
</feature>
<organism evidence="2 3">
    <name type="scientific">Portunus trituberculatus</name>
    <name type="common">Swimming crab</name>
    <name type="synonym">Neptunus trituberculatus</name>
    <dbReference type="NCBI Taxonomy" id="210409"/>
    <lineage>
        <taxon>Eukaryota</taxon>
        <taxon>Metazoa</taxon>
        <taxon>Ecdysozoa</taxon>
        <taxon>Arthropoda</taxon>
        <taxon>Crustacea</taxon>
        <taxon>Multicrustacea</taxon>
        <taxon>Malacostraca</taxon>
        <taxon>Eumalacostraca</taxon>
        <taxon>Eucarida</taxon>
        <taxon>Decapoda</taxon>
        <taxon>Pleocyemata</taxon>
        <taxon>Brachyura</taxon>
        <taxon>Eubrachyura</taxon>
        <taxon>Portunoidea</taxon>
        <taxon>Portunidae</taxon>
        <taxon>Portuninae</taxon>
        <taxon>Portunus</taxon>
    </lineage>
</organism>
<dbReference type="Proteomes" id="UP000324222">
    <property type="component" value="Unassembled WGS sequence"/>
</dbReference>
<proteinExistence type="predicted"/>